<dbReference type="AlphaFoldDB" id="A0A832WI25"/>
<evidence type="ECO:0000313" key="1">
    <source>
        <dbReference type="EMBL" id="HII59707.1"/>
    </source>
</evidence>
<gene>
    <name evidence="1" type="ORF">HA335_03880</name>
</gene>
<name>A0A832WI25_9EURY</name>
<sequence length="189" mass="21198">MNPEMIMEMMNSDIAKEMAPKMMPKMMPLALEKFLQYIPENERKEFIARIVDIIVSKDENKEVSAEYLDMFEALLNVKGLKIHSRGGKGAIKEKISPMDLFLAGLCGCVCIAVGNTLKANNIDAEIKVDGKVEKSFEEGKIKKVIINIYVKVDGDIDKEKLKKLVLEGSKKCLISNSISCEIEKNVILE</sequence>
<protein>
    <submittedName>
        <fullName evidence="1">OsmC family protein</fullName>
    </submittedName>
</protein>
<dbReference type="OMA" id="EMAPKMM"/>
<dbReference type="InterPro" id="IPR015946">
    <property type="entry name" value="KH_dom-like_a/b"/>
</dbReference>
<dbReference type="SMR" id="A0A832WI25"/>
<evidence type="ECO:0000313" key="2">
    <source>
        <dbReference type="Proteomes" id="UP000645676"/>
    </source>
</evidence>
<dbReference type="EMBL" id="DUJR01000021">
    <property type="protein sequence ID" value="HII59707.1"/>
    <property type="molecule type" value="Genomic_DNA"/>
</dbReference>
<accession>A0A832WI25</accession>
<comment type="caution">
    <text evidence="1">The sequence shown here is derived from an EMBL/GenBank/DDBJ whole genome shotgun (WGS) entry which is preliminary data.</text>
</comment>
<dbReference type="Gene3D" id="3.30.300.20">
    <property type="match status" value="1"/>
</dbReference>
<dbReference type="RefSeq" id="WP_010870077.1">
    <property type="nucleotide sequence ID" value="NC_000909.1"/>
</dbReference>
<proteinExistence type="predicted"/>
<reference evidence="1" key="1">
    <citation type="journal article" date="2020" name="bioRxiv">
        <title>A rank-normalized archaeal taxonomy based on genome phylogeny resolves widespread incomplete and uneven classifications.</title>
        <authorList>
            <person name="Rinke C."/>
            <person name="Chuvochina M."/>
            <person name="Mussig A.J."/>
            <person name="Chaumeil P.-A."/>
            <person name="Waite D.W."/>
            <person name="Whitman W.B."/>
            <person name="Parks D.H."/>
            <person name="Hugenholtz P."/>
        </authorList>
    </citation>
    <scope>NUCLEOTIDE SEQUENCE</scope>
    <source>
        <strain evidence="1">UBA8849</strain>
    </source>
</reference>
<dbReference type="SUPFAM" id="SSF82784">
    <property type="entry name" value="OsmC-like"/>
    <property type="match status" value="1"/>
</dbReference>
<dbReference type="InterPro" id="IPR003718">
    <property type="entry name" value="OsmC/Ohr_fam"/>
</dbReference>
<organism evidence="1 2">
    <name type="scientific">Methanocaldococcus jannaschii</name>
    <dbReference type="NCBI Taxonomy" id="2190"/>
    <lineage>
        <taxon>Archaea</taxon>
        <taxon>Methanobacteriati</taxon>
        <taxon>Methanobacteriota</taxon>
        <taxon>Methanomada group</taxon>
        <taxon>Methanococci</taxon>
        <taxon>Methanococcales</taxon>
        <taxon>Methanocaldococcaceae</taxon>
        <taxon>Methanocaldococcus</taxon>
    </lineage>
</organism>
<dbReference type="Proteomes" id="UP000645676">
    <property type="component" value="Unassembled WGS sequence"/>
</dbReference>
<dbReference type="Pfam" id="PF02566">
    <property type="entry name" value="OsmC"/>
    <property type="match status" value="1"/>
</dbReference>
<dbReference type="InterPro" id="IPR036102">
    <property type="entry name" value="OsmC/Ohrsf"/>
</dbReference>